<reference evidence="1 2" key="1">
    <citation type="submission" date="2019-05" db="EMBL/GenBank/DDBJ databases">
        <title>Pseudorhodobacter turbinis sp. nov., isolated from the gut of the Korean turban shell.</title>
        <authorList>
            <person name="Jeong Y.-S."/>
            <person name="Kang W.-R."/>
            <person name="Bae J.-W."/>
        </authorList>
    </citation>
    <scope>NUCLEOTIDE SEQUENCE [LARGE SCALE GENOMIC DNA]</scope>
    <source>
        <strain evidence="1 2">S12M18</strain>
    </source>
</reference>
<evidence type="ECO:0000313" key="1">
    <source>
        <dbReference type="EMBL" id="QCO55432.1"/>
    </source>
</evidence>
<dbReference type="AlphaFoldDB" id="A0A4P8EFF9"/>
<name>A0A4P8EFF9_9RHOB</name>
<dbReference type="OrthoDB" id="7876746at2"/>
<organism evidence="1 2">
    <name type="scientific">Pseudorhodobacter turbinis</name>
    <dbReference type="NCBI Taxonomy" id="2500533"/>
    <lineage>
        <taxon>Bacteria</taxon>
        <taxon>Pseudomonadati</taxon>
        <taxon>Pseudomonadota</taxon>
        <taxon>Alphaproteobacteria</taxon>
        <taxon>Rhodobacterales</taxon>
        <taxon>Paracoccaceae</taxon>
        <taxon>Pseudorhodobacter</taxon>
    </lineage>
</organism>
<keyword evidence="2" id="KW-1185">Reference proteome</keyword>
<gene>
    <name evidence="1" type="ORF">EOK75_06455</name>
</gene>
<evidence type="ECO:0000313" key="2">
    <source>
        <dbReference type="Proteomes" id="UP000298631"/>
    </source>
</evidence>
<dbReference type="KEGG" id="pseb:EOK75_06455"/>
<sequence>MQALRLAPAQTCLVRSLDGSVSSILDPLLLHKERDMNPVQSYPQAISVHRANGGLIRRWMGLSVRKWQQRKMIAAFNALDNWILQDIGIERCDIERIVKGFDERELQMIPLAPPKANAQIDQSFRRAT</sequence>
<accession>A0A4P8EFF9</accession>
<protein>
    <submittedName>
        <fullName evidence="1">DUF1127 domain-containing protein</fullName>
    </submittedName>
</protein>
<dbReference type="Proteomes" id="UP000298631">
    <property type="component" value="Chromosome"/>
</dbReference>
<dbReference type="EMBL" id="CP039964">
    <property type="protein sequence ID" value="QCO55432.1"/>
    <property type="molecule type" value="Genomic_DNA"/>
</dbReference>
<proteinExistence type="predicted"/>